<evidence type="ECO:0000256" key="1">
    <source>
        <dbReference type="SAM" id="SignalP"/>
    </source>
</evidence>
<reference evidence="3 4" key="1">
    <citation type="submission" date="2024-08" db="EMBL/GenBank/DDBJ databases">
        <authorList>
            <person name="Lu H."/>
        </authorList>
    </citation>
    <scope>NUCLEOTIDE SEQUENCE [LARGE SCALE GENOMIC DNA]</scope>
    <source>
        <strain evidence="3 4">BYS180W</strain>
    </source>
</reference>
<dbReference type="InterPro" id="IPR036034">
    <property type="entry name" value="PDZ_sf"/>
</dbReference>
<feature type="domain" description="Tail specific protease" evidence="2">
    <location>
        <begin position="193"/>
        <end position="412"/>
    </location>
</feature>
<dbReference type="PANTHER" id="PTHR32060:SF30">
    <property type="entry name" value="CARBOXY-TERMINAL PROCESSING PROTEASE CTPA"/>
    <property type="match status" value="1"/>
</dbReference>
<comment type="caution">
    <text evidence="3">The sequence shown here is derived from an EMBL/GenBank/DDBJ whole genome shotgun (WGS) entry which is preliminary data.</text>
</comment>
<evidence type="ECO:0000313" key="3">
    <source>
        <dbReference type="EMBL" id="MFG6447350.1"/>
    </source>
</evidence>
<dbReference type="SUPFAM" id="SSF52096">
    <property type="entry name" value="ClpP/crotonase"/>
    <property type="match status" value="1"/>
</dbReference>
<dbReference type="PANTHER" id="PTHR32060">
    <property type="entry name" value="TAIL-SPECIFIC PROTEASE"/>
    <property type="match status" value="1"/>
</dbReference>
<dbReference type="EMBL" id="JBIGHZ010000001">
    <property type="protein sequence ID" value="MFG6447350.1"/>
    <property type="molecule type" value="Genomic_DNA"/>
</dbReference>
<name>A0ABW7FSP1_9BURK</name>
<dbReference type="InterPro" id="IPR005151">
    <property type="entry name" value="Tail-specific_protease"/>
</dbReference>
<dbReference type="Pfam" id="PF03572">
    <property type="entry name" value="Peptidase_S41"/>
    <property type="match status" value="1"/>
</dbReference>
<dbReference type="Gene3D" id="2.30.42.10">
    <property type="match status" value="1"/>
</dbReference>
<proteinExistence type="predicted"/>
<dbReference type="Gene3D" id="3.90.226.10">
    <property type="entry name" value="2-enoyl-CoA Hydratase, Chain A, domain 1"/>
    <property type="match status" value="1"/>
</dbReference>
<keyword evidence="1" id="KW-0732">Signal</keyword>
<evidence type="ECO:0000313" key="4">
    <source>
        <dbReference type="Proteomes" id="UP001606099"/>
    </source>
</evidence>
<protein>
    <submittedName>
        <fullName evidence="3">S41 family peptidase</fullName>
    </submittedName>
</protein>
<sequence length="452" mass="49068">MPWISFPTLAISLTLALCTILPPAHAEPALTVQERQEGLELIWRQALKSFPFRERLPAFKQKLEAAKADVLATEDTARYYARLQQLTATLNDGHTFVLAPRGAAYQRAKPSVGIERVGGVPVITWVRSDLIAATPLGSRVLSIDGRSVQSVVAEKLAQVSASTEHHRLDIATSMAFEGQSGSWVSIEYQTPSGETRTARYQRAEAWPDGTSLRLLEPWVSVRTDFRVYDEGRVAYFAARDFNDMTVYQAFAKHLQALQGAQALIVDIRQNSGGNSAVGYAMLSHLLTRPVLEGRSRAVPPESAAPESTAPDPIHTRLSELPRMTIEPKAEHIPGRLLVLTDHATISAAEDFLSLALLIGAVQVGQPTAGSTGEMVRTALPGGGRLLLVSKWDQAATGEEFVGSGFTPHIPAAPTPQSLVSGEDPILNAALRTAREWRTQPQHRADPAPAAHR</sequence>
<gene>
    <name evidence="3" type="ORF">ACG0Z6_03730</name>
</gene>
<feature type="signal peptide" evidence="1">
    <location>
        <begin position="1"/>
        <end position="26"/>
    </location>
</feature>
<keyword evidence="4" id="KW-1185">Reference proteome</keyword>
<dbReference type="Gene3D" id="3.30.750.44">
    <property type="match status" value="1"/>
</dbReference>
<evidence type="ECO:0000259" key="2">
    <source>
        <dbReference type="SMART" id="SM00245"/>
    </source>
</evidence>
<feature type="chain" id="PRO_5046283622" evidence="1">
    <location>
        <begin position="27"/>
        <end position="452"/>
    </location>
</feature>
<accession>A0ABW7FSP1</accession>
<dbReference type="Proteomes" id="UP001606099">
    <property type="component" value="Unassembled WGS sequence"/>
</dbReference>
<dbReference type="SMART" id="SM00245">
    <property type="entry name" value="TSPc"/>
    <property type="match status" value="1"/>
</dbReference>
<dbReference type="RefSeq" id="WP_394458718.1">
    <property type="nucleotide sequence ID" value="NZ_JBIGHZ010000001.1"/>
</dbReference>
<dbReference type="InterPro" id="IPR029045">
    <property type="entry name" value="ClpP/crotonase-like_dom_sf"/>
</dbReference>
<organism evidence="3 4">
    <name type="scientific">Roseateles rivi</name>
    <dbReference type="NCBI Taxonomy" id="3299028"/>
    <lineage>
        <taxon>Bacteria</taxon>
        <taxon>Pseudomonadati</taxon>
        <taxon>Pseudomonadota</taxon>
        <taxon>Betaproteobacteria</taxon>
        <taxon>Burkholderiales</taxon>
        <taxon>Sphaerotilaceae</taxon>
        <taxon>Roseateles</taxon>
    </lineage>
</organism>